<dbReference type="PANTHER" id="PTHR33050">
    <property type="entry name" value="REVERSE TRANSCRIPTASE DOMAIN-CONTAINING PROTEIN"/>
    <property type="match status" value="1"/>
</dbReference>
<dbReference type="InterPro" id="IPR052055">
    <property type="entry name" value="Hepadnavirus_pol/RT"/>
</dbReference>
<dbReference type="Proteomes" id="UP000507470">
    <property type="component" value="Unassembled WGS sequence"/>
</dbReference>
<protein>
    <recommendedName>
        <fullName evidence="4">Reverse transcriptase domain-containing protein</fullName>
    </recommendedName>
</protein>
<dbReference type="SUPFAM" id="SSF56672">
    <property type="entry name" value="DNA/RNA polymerases"/>
    <property type="match status" value="1"/>
</dbReference>
<dbReference type="PANTHER" id="PTHR33050:SF7">
    <property type="entry name" value="RIBONUCLEASE H"/>
    <property type="match status" value="1"/>
</dbReference>
<reference evidence="2 3" key="1">
    <citation type="submission" date="2020-06" db="EMBL/GenBank/DDBJ databases">
        <authorList>
            <person name="Li R."/>
            <person name="Bekaert M."/>
        </authorList>
    </citation>
    <scope>NUCLEOTIDE SEQUENCE [LARGE SCALE GENOMIC DNA]</scope>
    <source>
        <strain evidence="3">wild</strain>
    </source>
</reference>
<keyword evidence="3" id="KW-1185">Reference proteome</keyword>
<feature type="compositionally biased region" description="Basic and acidic residues" evidence="1">
    <location>
        <begin position="99"/>
        <end position="114"/>
    </location>
</feature>
<evidence type="ECO:0000313" key="2">
    <source>
        <dbReference type="EMBL" id="CAC5398847.1"/>
    </source>
</evidence>
<sequence length="681" mass="77478">MDIVKVLRKFREEDDPEMEEYEGKCLPTFSKLELFNIAKSKDVKLEEILLLGGIQDSRENICKLVHFALQCGDMIQEGKDDEEAGPSTRPKPPKKKKKANDTTGERHIINDSREKGRKKKTARDNYKLSVVKGRITGEVRSEGIEPGIPSALLANYIVCEILNRLGYCLNLTKTIFVPTQSPVFLGFNVDSVERCFRLTESKKKKFVGFREACLAKSELSVLNLQKLSGRCISFMLAVPAVKLYTREMNSAISFGIKSKSGITLNGDLKDEITSWRFLDEWEGKLEWKRERHLSVTIFTDASTFKWGGVFEINDIKHTVGDSWVAEMLSLPIMILEAYALLNVLKSFRDKVKGFRIDANVDNKALIYAWDNEGSRSSQLNFVIKDIFKFTIDSDIILNLYYIPSKQNLADSPSRSLTKCDATITKAIWQTIQEHFGGNSGHTLDLMALDSNSMKDKKGNILKHFTPFQSPLSSGINVFTQEINKQENCYVFPPFNLVVPVMTFLKESSCSYTILIRAENTTPLWLPNFVNFISDAFVFLGLKGQKDVLKYPTKKGYVSDRYGLPWNLWAVRVQNFISGSSYGKMLFLNNSTITSNFHFLCVGDSMIRFLLSDKKFRNPMVHVHSEGGGLIRNVQYNIQKMVDRYPPQTVFVHAGVNNLSKCYLYLNEFHQLSVAHHELESC</sequence>
<accession>A0A6J8CTX4</accession>
<dbReference type="EMBL" id="CACVKT020005969">
    <property type="protein sequence ID" value="CAC5398847.1"/>
    <property type="molecule type" value="Genomic_DNA"/>
</dbReference>
<feature type="region of interest" description="Disordered" evidence="1">
    <location>
        <begin position="78"/>
        <end position="123"/>
    </location>
</feature>
<dbReference type="Gene3D" id="3.40.50.12690">
    <property type="match status" value="1"/>
</dbReference>
<name>A0A6J8CTX4_MYTCO</name>
<evidence type="ECO:0000313" key="3">
    <source>
        <dbReference type="Proteomes" id="UP000507470"/>
    </source>
</evidence>
<evidence type="ECO:0000256" key="1">
    <source>
        <dbReference type="SAM" id="MobiDB-lite"/>
    </source>
</evidence>
<dbReference type="SUPFAM" id="SSF52266">
    <property type="entry name" value="SGNH hydrolase"/>
    <property type="match status" value="1"/>
</dbReference>
<proteinExistence type="predicted"/>
<dbReference type="AlphaFoldDB" id="A0A6J8CTX4"/>
<organism evidence="2 3">
    <name type="scientific">Mytilus coruscus</name>
    <name type="common">Sea mussel</name>
    <dbReference type="NCBI Taxonomy" id="42192"/>
    <lineage>
        <taxon>Eukaryota</taxon>
        <taxon>Metazoa</taxon>
        <taxon>Spiralia</taxon>
        <taxon>Lophotrochozoa</taxon>
        <taxon>Mollusca</taxon>
        <taxon>Bivalvia</taxon>
        <taxon>Autobranchia</taxon>
        <taxon>Pteriomorphia</taxon>
        <taxon>Mytilida</taxon>
        <taxon>Mytiloidea</taxon>
        <taxon>Mytilidae</taxon>
        <taxon>Mytilinae</taxon>
        <taxon>Mytilus</taxon>
    </lineage>
</organism>
<gene>
    <name evidence="2" type="ORF">MCOR_33173</name>
</gene>
<dbReference type="InterPro" id="IPR043502">
    <property type="entry name" value="DNA/RNA_pol_sf"/>
</dbReference>
<dbReference type="OrthoDB" id="5988562at2759"/>
<evidence type="ECO:0008006" key="4">
    <source>
        <dbReference type="Google" id="ProtNLM"/>
    </source>
</evidence>